<organism evidence="9 10">
    <name type="scientific">Halomonas korlensis</name>
    <dbReference type="NCBI Taxonomy" id="463301"/>
    <lineage>
        <taxon>Bacteria</taxon>
        <taxon>Pseudomonadati</taxon>
        <taxon>Pseudomonadota</taxon>
        <taxon>Gammaproteobacteria</taxon>
        <taxon>Oceanospirillales</taxon>
        <taxon>Halomonadaceae</taxon>
        <taxon>Halomonas</taxon>
    </lineage>
</organism>
<sequence>MRRLACTLLALTLAATLAGCGQKGPLYMPDDERAAERYDPTGQEDASEDTGQDDATASEDET</sequence>
<dbReference type="EMBL" id="FPBP01000015">
    <property type="protein sequence ID" value="SFU92829.1"/>
    <property type="molecule type" value="Genomic_DNA"/>
</dbReference>
<keyword evidence="2 8" id="KW-0732">Signal</keyword>
<evidence type="ECO:0000256" key="4">
    <source>
        <dbReference type="ARBA" id="ARBA00023139"/>
    </source>
</evidence>
<reference evidence="10" key="1">
    <citation type="submission" date="2016-10" db="EMBL/GenBank/DDBJ databases">
        <authorList>
            <person name="Varghese N."/>
            <person name="Submissions S."/>
        </authorList>
    </citation>
    <scope>NUCLEOTIDE SEQUENCE [LARGE SCALE GENOMIC DNA]</scope>
    <source>
        <strain evidence="10">CGMCC 1.6981</strain>
    </source>
</reference>
<feature type="compositionally biased region" description="Acidic residues" evidence="7">
    <location>
        <begin position="45"/>
        <end position="62"/>
    </location>
</feature>
<feature type="chain" id="PRO_5011436809" evidence="8">
    <location>
        <begin position="19"/>
        <end position="62"/>
    </location>
</feature>
<keyword evidence="10" id="KW-1185">Reference proteome</keyword>
<dbReference type="GO" id="GO:0009279">
    <property type="term" value="C:cell outer membrane"/>
    <property type="evidence" value="ECO:0007669"/>
    <property type="project" value="UniProtKB-SubCell"/>
</dbReference>
<dbReference type="Proteomes" id="UP000198693">
    <property type="component" value="Unassembled WGS sequence"/>
</dbReference>
<dbReference type="AlphaFoldDB" id="A0A1I7K5Z2"/>
<evidence type="ECO:0000256" key="1">
    <source>
        <dbReference type="ARBA" id="ARBA00004459"/>
    </source>
</evidence>
<accession>A0A1I7K5Z2</accession>
<keyword evidence="4" id="KW-0564">Palmitate</keyword>
<protein>
    <submittedName>
        <fullName evidence="9">Predicted small lipoprotein YifL</fullName>
    </submittedName>
</protein>
<evidence type="ECO:0000313" key="9">
    <source>
        <dbReference type="EMBL" id="SFU92829.1"/>
    </source>
</evidence>
<gene>
    <name evidence="9" type="ORF">SAMN04487955_11511</name>
</gene>
<dbReference type="PROSITE" id="PS51257">
    <property type="entry name" value="PROKAR_LIPOPROTEIN"/>
    <property type="match status" value="1"/>
</dbReference>
<dbReference type="InterPro" id="IPR032831">
    <property type="entry name" value="LptM_cons"/>
</dbReference>
<feature type="region of interest" description="Disordered" evidence="7">
    <location>
        <begin position="20"/>
        <end position="62"/>
    </location>
</feature>
<dbReference type="OrthoDB" id="6174640at2"/>
<evidence type="ECO:0000256" key="7">
    <source>
        <dbReference type="SAM" id="MobiDB-lite"/>
    </source>
</evidence>
<feature type="compositionally biased region" description="Basic and acidic residues" evidence="7">
    <location>
        <begin position="30"/>
        <end position="39"/>
    </location>
</feature>
<evidence type="ECO:0000256" key="8">
    <source>
        <dbReference type="SAM" id="SignalP"/>
    </source>
</evidence>
<keyword evidence="3" id="KW-0472">Membrane</keyword>
<evidence type="ECO:0000256" key="6">
    <source>
        <dbReference type="ARBA" id="ARBA00023288"/>
    </source>
</evidence>
<comment type="subcellular location">
    <subcellularLocation>
        <location evidence="1">Cell outer membrane</location>
        <topology evidence="1">Lipid-anchor</topology>
    </subcellularLocation>
</comment>
<dbReference type="Pfam" id="PF13627">
    <property type="entry name" value="LptM_cons"/>
    <property type="match status" value="1"/>
</dbReference>
<feature type="signal peptide" evidence="8">
    <location>
        <begin position="1"/>
        <end position="18"/>
    </location>
</feature>
<name>A0A1I7K5Z2_9GAMM</name>
<evidence type="ECO:0000256" key="5">
    <source>
        <dbReference type="ARBA" id="ARBA00023237"/>
    </source>
</evidence>
<proteinExistence type="predicted"/>
<dbReference type="STRING" id="463301.SAMN04487955_11511"/>
<evidence type="ECO:0000256" key="2">
    <source>
        <dbReference type="ARBA" id="ARBA00022729"/>
    </source>
</evidence>
<keyword evidence="6 9" id="KW-0449">Lipoprotein</keyword>
<keyword evidence="5" id="KW-0998">Cell outer membrane</keyword>
<evidence type="ECO:0000256" key="3">
    <source>
        <dbReference type="ARBA" id="ARBA00023136"/>
    </source>
</evidence>
<evidence type="ECO:0000313" key="10">
    <source>
        <dbReference type="Proteomes" id="UP000198693"/>
    </source>
</evidence>
<dbReference type="NCBIfam" id="NF047847">
    <property type="entry name" value="SS_mature_LptM"/>
    <property type="match status" value="1"/>
</dbReference>